<feature type="region of interest" description="Disordered" evidence="1">
    <location>
        <begin position="1"/>
        <end position="32"/>
    </location>
</feature>
<name>A0A9R0J6Y7_SPIOL</name>
<dbReference type="Proteomes" id="UP000813463">
    <property type="component" value="Chromosome 4"/>
</dbReference>
<evidence type="ECO:0000313" key="3">
    <source>
        <dbReference type="RefSeq" id="XP_021862573.1"/>
    </source>
</evidence>
<dbReference type="GO" id="GO:0010089">
    <property type="term" value="P:xylem development"/>
    <property type="evidence" value="ECO:0007669"/>
    <property type="project" value="InterPro"/>
</dbReference>
<gene>
    <name evidence="3" type="primary">LOC110801522</name>
</gene>
<keyword evidence="2" id="KW-1185">Reference proteome</keyword>
<organism evidence="2 3">
    <name type="scientific">Spinacia oleracea</name>
    <name type="common">Spinach</name>
    <dbReference type="NCBI Taxonomy" id="3562"/>
    <lineage>
        <taxon>Eukaryota</taxon>
        <taxon>Viridiplantae</taxon>
        <taxon>Streptophyta</taxon>
        <taxon>Embryophyta</taxon>
        <taxon>Tracheophyta</taxon>
        <taxon>Spermatophyta</taxon>
        <taxon>Magnoliopsida</taxon>
        <taxon>eudicotyledons</taxon>
        <taxon>Gunneridae</taxon>
        <taxon>Pentapetalae</taxon>
        <taxon>Caryophyllales</taxon>
        <taxon>Chenopodiaceae</taxon>
        <taxon>Chenopodioideae</taxon>
        <taxon>Anserineae</taxon>
        <taxon>Spinacia</taxon>
    </lineage>
</organism>
<accession>A0A9R0J6Y7</accession>
<reference evidence="2" key="1">
    <citation type="journal article" date="2021" name="Nat. Commun.">
        <title>Genomic analyses provide insights into spinach domestication and the genetic basis of agronomic traits.</title>
        <authorList>
            <person name="Cai X."/>
            <person name="Sun X."/>
            <person name="Xu C."/>
            <person name="Sun H."/>
            <person name="Wang X."/>
            <person name="Ge C."/>
            <person name="Zhang Z."/>
            <person name="Wang Q."/>
            <person name="Fei Z."/>
            <person name="Jiao C."/>
            <person name="Wang Q."/>
        </authorList>
    </citation>
    <scope>NUCLEOTIDE SEQUENCE [LARGE SCALE GENOMIC DNA]</scope>
    <source>
        <strain evidence="2">cv. Varoflay</strain>
    </source>
</reference>
<protein>
    <submittedName>
        <fullName evidence="3">Uncharacterized protein</fullName>
    </submittedName>
</protein>
<dbReference type="InterPro" id="IPR039280">
    <property type="entry name" value="VUP"/>
</dbReference>
<dbReference type="RefSeq" id="XP_021862573.1">
    <property type="nucleotide sequence ID" value="XM_022006881.2"/>
</dbReference>
<evidence type="ECO:0000256" key="1">
    <source>
        <dbReference type="SAM" id="MobiDB-lite"/>
    </source>
</evidence>
<dbReference type="PANTHER" id="PTHR33974:SF2">
    <property type="entry name" value="VASCULAR-RELATED UNKNOWN PROTEIN 1"/>
    <property type="match status" value="1"/>
</dbReference>
<feature type="compositionally biased region" description="Polar residues" evidence="1">
    <location>
        <begin position="1"/>
        <end position="12"/>
    </location>
</feature>
<sequence length="193" mass="21982">MMMENSVSSSHNKVVASPEPNIEEDHLSEESGWSQYIEDFEGSYNKEDRVDENKSSCFTSYSMESDAGNGPEWKNKNNFQIFGVLPNMPKKLNFNNKIPFDDSLEDTASSPVNNSPKINSFFKRMDINSRKKDNDNGSPMGHEISFDEHVEFNNMKREHDFTHKLLVNDADCINLKQKGLCLVPLSMVANYLG</sequence>
<reference evidence="3" key="2">
    <citation type="submission" date="2025-08" db="UniProtKB">
        <authorList>
            <consortium name="RefSeq"/>
        </authorList>
    </citation>
    <scope>IDENTIFICATION</scope>
    <source>
        <tissue evidence="3">Leaf</tissue>
    </source>
</reference>
<dbReference type="OrthoDB" id="779856at2759"/>
<proteinExistence type="predicted"/>
<dbReference type="GeneID" id="110801522"/>
<dbReference type="AlphaFoldDB" id="A0A9R0J6Y7"/>
<dbReference type="PANTHER" id="PTHR33974">
    <property type="entry name" value="VASCULAR-RELATED UNKNOWN PROTEIN 1-RELATED"/>
    <property type="match status" value="1"/>
</dbReference>
<evidence type="ECO:0000313" key="2">
    <source>
        <dbReference type="Proteomes" id="UP000813463"/>
    </source>
</evidence>
<dbReference type="KEGG" id="soe:110801522"/>